<sequence>MKGRKPGTLDAMADHEIDAAQDIDALVFDVLGTLVDDVAGIRTGIGELTTDAAEAERLFALWQEHTDTEQRRMMAGQRPYLPADALDMETAGVVAAAAGLDDDVAAVAALARTAHALAPFPDSVAGLDRLARRFPLIALSNASRAELLGITVRAGLRWHLALSTEEARTFKPDPPAYELALAAAGRPPERVLMVAAHAWDLRGAQSLGMRTAYVHRDEREAPGPDDRFDVTAADFTELADRLLG</sequence>
<dbReference type="PANTHER" id="PTHR43316">
    <property type="entry name" value="HYDROLASE, HALOACID DELAHOGENASE-RELATED"/>
    <property type="match status" value="1"/>
</dbReference>
<dbReference type="EMBL" id="JAVRET010000001">
    <property type="protein sequence ID" value="MDT0407529.1"/>
    <property type="molecule type" value="Genomic_DNA"/>
</dbReference>
<dbReference type="InterPro" id="IPR023214">
    <property type="entry name" value="HAD_sf"/>
</dbReference>
<dbReference type="InterPro" id="IPR051540">
    <property type="entry name" value="S-2-haloacid_dehalogenase"/>
</dbReference>
<dbReference type="InterPro" id="IPR006439">
    <property type="entry name" value="HAD-SF_hydro_IA"/>
</dbReference>
<dbReference type="SUPFAM" id="SSF56784">
    <property type="entry name" value="HAD-like"/>
    <property type="match status" value="1"/>
</dbReference>
<dbReference type="InterPro" id="IPR006328">
    <property type="entry name" value="2-HAD"/>
</dbReference>
<keyword evidence="4" id="KW-1185">Reference proteome</keyword>
<evidence type="ECO:0000256" key="2">
    <source>
        <dbReference type="ARBA" id="ARBA00022801"/>
    </source>
</evidence>
<evidence type="ECO:0000256" key="1">
    <source>
        <dbReference type="ARBA" id="ARBA00008106"/>
    </source>
</evidence>
<dbReference type="InterPro" id="IPR023198">
    <property type="entry name" value="PGP-like_dom2"/>
</dbReference>
<dbReference type="Pfam" id="PF00702">
    <property type="entry name" value="Hydrolase"/>
    <property type="match status" value="1"/>
</dbReference>
<dbReference type="Proteomes" id="UP001183610">
    <property type="component" value="Unassembled WGS sequence"/>
</dbReference>
<keyword evidence="2" id="KW-0378">Hydrolase</keyword>
<dbReference type="InterPro" id="IPR036412">
    <property type="entry name" value="HAD-like_sf"/>
</dbReference>
<dbReference type="PANTHER" id="PTHR43316:SF3">
    <property type="entry name" value="HALOACID DEHALOGENASE, TYPE II (AFU_ORTHOLOGUE AFUA_2G07750)-RELATED"/>
    <property type="match status" value="1"/>
</dbReference>
<proteinExistence type="inferred from homology"/>
<gene>
    <name evidence="3" type="ORF">RM698_00460</name>
</gene>
<comment type="similarity">
    <text evidence="1">Belongs to the HAD-like hydrolase superfamily. S-2-haloalkanoic acid dehalogenase family.</text>
</comment>
<dbReference type="PRINTS" id="PR00413">
    <property type="entry name" value="HADHALOGNASE"/>
</dbReference>
<evidence type="ECO:0000313" key="4">
    <source>
        <dbReference type="Proteomes" id="UP001183610"/>
    </source>
</evidence>
<reference evidence="4" key="1">
    <citation type="submission" date="2023-07" db="EMBL/GenBank/DDBJ databases">
        <title>30 novel species of actinomycetes from the DSMZ collection.</title>
        <authorList>
            <person name="Nouioui I."/>
        </authorList>
    </citation>
    <scope>NUCLEOTIDE SEQUENCE [LARGE SCALE GENOMIC DNA]</scope>
    <source>
        <strain evidence="4">DSM 41979</strain>
    </source>
</reference>
<accession>A0ABU2QSV6</accession>
<protein>
    <submittedName>
        <fullName evidence="3">Haloacid dehalogenase type II</fullName>
    </submittedName>
</protein>
<dbReference type="NCBIfam" id="TIGR01428">
    <property type="entry name" value="HAD_type_II"/>
    <property type="match status" value="1"/>
</dbReference>
<dbReference type="RefSeq" id="WP_029396458.1">
    <property type="nucleotide sequence ID" value="NZ_JAVRET010000001.1"/>
</dbReference>
<dbReference type="SFLD" id="SFLDG01129">
    <property type="entry name" value="C1.5:_HAD__Beta-PGM__Phosphata"/>
    <property type="match status" value="1"/>
</dbReference>
<dbReference type="Gene3D" id="1.10.150.240">
    <property type="entry name" value="Putative phosphatase, domain 2"/>
    <property type="match status" value="1"/>
</dbReference>
<dbReference type="NCBIfam" id="TIGR01493">
    <property type="entry name" value="HAD-SF-IA-v2"/>
    <property type="match status" value="1"/>
</dbReference>
<dbReference type="SFLD" id="SFLDS00003">
    <property type="entry name" value="Haloacid_Dehalogenase"/>
    <property type="match status" value="1"/>
</dbReference>
<name>A0ABU2QSV6_9ACTN</name>
<organism evidence="3 4">
    <name type="scientific">Streptomyces evansiae</name>
    <dbReference type="NCBI Taxonomy" id="3075535"/>
    <lineage>
        <taxon>Bacteria</taxon>
        <taxon>Bacillati</taxon>
        <taxon>Actinomycetota</taxon>
        <taxon>Actinomycetes</taxon>
        <taxon>Kitasatosporales</taxon>
        <taxon>Streptomycetaceae</taxon>
        <taxon>Streptomyces</taxon>
    </lineage>
</organism>
<comment type="caution">
    <text evidence="3">The sequence shown here is derived from an EMBL/GenBank/DDBJ whole genome shotgun (WGS) entry which is preliminary data.</text>
</comment>
<evidence type="ECO:0000313" key="3">
    <source>
        <dbReference type="EMBL" id="MDT0407529.1"/>
    </source>
</evidence>
<dbReference type="Gene3D" id="3.40.50.1000">
    <property type="entry name" value="HAD superfamily/HAD-like"/>
    <property type="match status" value="1"/>
</dbReference>